<evidence type="ECO:0000256" key="1">
    <source>
        <dbReference type="ARBA" id="ARBA00000900"/>
    </source>
</evidence>
<dbReference type="GO" id="GO:0008270">
    <property type="term" value="F:zinc ion binding"/>
    <property type="evidence" value="ECO:0007669"/>
    <property type="project" value="UniProtKB-KW"/>
</dbReference>
<feature type="compositionally biased region" description="Polar residues" evidence="10">
    <location>
        <begin position="330"/>
        <end position="358"/>
    </location>
</feature>
<feature type="region of interest" description="Disordered" evidence="10">
    <location>
        <begin position="278"/>
        <end position="362"/>
    </location>
</feature>
<feature type="compositionally biased region" description="Basic and acidic residues" evidence="10">
    <location>
        <begin position="72"/>
        <end position="83"/>
    </location>
</feature>
<dbReference type="AlphaFoldDB" id="A0A5A7PBP0"/>
<gene>
    <name evidence="12" type="ORF">STAS_05845</name>
</gene>
<evidence type="ECO:0000256" key="9">
    <source>
        <dbReference type="PROSITE-ProRule" id="PRU00175"/>
    </source>
</evidence>
<evidence type="ECO:0000256" key="6">
    <source>
        <dbReference type="ARBA" id="ARBA00022771"/>
    </source>
</evidence>
<evidence type="ECO:0000259" key="11">
    <source>
        <dbReference type="PROSITE" id="PS50089"/>
    </source>
</evidence>
<evidence type="ECO:0000256" key="8">
    <source>
        <dbReference type="ARBA" id="ARBA00022833"/>
    </source>
</evidence>
<evidence type="ECO:0000256" key="3">
    <source>
        <dbReference type="ARBA" id="ARBA00012483"/>
    </source>
</evidence>
<sequence>MQGHKSSITTLSENLSFERGSSSSEPVIDHSQISWNNMQPPPNNQLPTNLQFLNPLTRQLPLNAEWSLGETSRVDENNERKQENAWPSNTLPQNININLNPIHTQPQDHLNTQAEFSNSSDLPSGSSGHISRQMPCKRKSPELQSSVASGSRTAENGPNANNGLEQPNSRLGLGPEYESSRRNCRLRINGLSRQQDYHGPLNPTNLLGPANPQLRWAGPGGTRVGNFSASGQREAVHPILSEPITQNALGSISEHPIFAPASDVGSLAQQPVNWNFGSVGPSSRAGTRVGTANSSEPSSWANRGRPHYSRRLSDIGRRSLLTLPGGESSGPGNQSQAVQSGPSQGVVISSGPGNQSRHFSVADGAYGLPNSLRNLAAAGEGRTNLMSEHIRHVLDLMRRGEGLRLEDVMILDRSLFFGMANRHDLHRDMRLDIDNMSYEELLALGERIGNVCTGLNEGTIMSRLKQTKYVKRAEKDEAETEPCSICREEYINGENLGILDCGHEFHRDCIKQWLRHKNLCPICKMTGLTK</sequence>
<dbReference type="PROSITE" id="PS50089">
    <property type="entry name" value="ZF_RING_2"/>
    <property type="match status" value="1"/>
</dbReference>
<proteinExistence type="predicted"/>
<dbReference type="OrthoDB" id="8062037at2759"/>
<evidence type="ECO:0000256" key="10">
    <source>
        <dbReference type="SAM" id="MobiDB-lite"/>
    </source>
</evidence>
<keyword evidence="6 9" id="KW-0863">Zinc-finger</keyword>
<evidence type="ECO:0000256" key="5">
    <source>
        <dbReference type="ARBA" id="ARBA00022723"/>
    </source>
</evidence>
<organism evidence="12 13">
    <name type="scientific">Striga asiatica</name>
    <name type="common">Asiatic witchweed</name>
    <name type="synonym">Buchnera asiatica</name>
    <dbReference type="NCBI Taxonomy" id="4170"/>
    <lineage>
        <taxon>Eukaryota</taxon>
        <taxon>Viridiplantae</taxon>
        <taxon>Streptophyta</taxon>
        <taxon>Embryophyta</taxon>
        <taxon>Tracheophyta</taxon>
        <taxon>Spermatophyta</taxon>
        <taxon>Magnoliopsida</taxon>
        <taxon>eudicotyledons</taxon>
        <taxon>Gunneridae</taxon>
        <taxon>Pentapetalae</taxon>
        <taxon>asterids</taxon>
        <taxon>lamiids</taxon>
        <taxon>Lamiales</taxon>
        <taxon>Orobanchaceae</taxon>
        <taxon>Buchnereae</taxon>
        <taxon>Striga</taxon>
    </lineage>
</organism>
<comment type="caution">
    <text evidence="12">The sequence shown here is derived from an EMBL/GenBank/DDBJ whole genome shotgun (WGS) entry which is preliminary data.</text>
</comment>
<evidence type="ECO:0000313" key="13">
    <source>
        <dbReference type="Proteomes" id="UP000325081"/>
    </source>
</evidence>
<feature type="domain" description="RING-type" evidence="11">
    <location>
        <begin position="483"/>
        <end position="524"/>
    </location>
</feature>
<dbReference type="Proteomes" id="UP000325081">
    <property type="component" value="Unassembled WGS sequence"/>
</dbReference>
<dbReference type="EMBL" id="BKCP01004294">
    <property type="protein sequence ID" value="GER29946.1"/>
    <property type="molecule type" value="Genomic_DNA"/>
</dbReference>
<feature type="region of interest" description="Disordered" evidence="10">
    <location>
        <begin position="70"/>
        <end position="92"/>
    </location>
</feature>
<dbReference type="EC" id="2.3.2.27" evidence="3"/>
<feature type="compositionally biased region" description="Low complexity" evidence="10">
    <location>
        <begin position="117"/>
        <end position="131"/>
    </location>
</feature>
<dbReference type="FunFam" id="3.30.40.10:FF:000309">
    <property type="entry name" value="E3 ubiquitin-protein ligase MBR2"/>
    <property type="match status" value="1"/>
</dbReference>
<evidence type="ECO:0000256" key="7">
    <source>
        <dbReference type="ARBA" id="ARBA00022786"/>
    </source>
</evidence>
<feature type="compositionally biased region" description="Polar residues" evidence="10">
    <location>
        <begin position="278"/>
        <end position="301"/>
    </location>
</feature>
<evidence type="ECO:0000256" key="4">
    <source>
        <dbReference type="ARBA" id="ARBA00022679"/>
    </source>
</evidence>
<reference evidence="13" key="1">
    <citation type="journal article" date="2019" name="Curr. Biol.">
        <title>Genome Sequence of Striga asiatica Provides Insight into the Evolution of Plant Parasitism.</title>
        <authorList>
            <person name="Yoshida S."/>
            <person name="Kim S."/>
            <person name="Wafula E.K."/>
            <person name="Tanskanen J."/>
            <person name="Kim Y.M."/>
            <person name="Honaas L."/>
            <person name="Yang Z."/>
            <person name="Spallek T."/>
            <person name="Conn C.E."/>
            <person name="Ichihashi Y."/>
            <person name="Cheong K."/>
            <person name="Cui S."/>
            <person name="Der J.P."/>
            <person name="Gundlach H."/>
            <person name="Jiao Y."/>
            <person name="Hori C."/>
            <person name="Ishida J.K."/>
            <person name="Kasahara H."/>
            <person name="Kiba T."/>
            <person name="Kim M.S."/>
            <person name="Koo N."/>
            <person name="Laohavisit A."/>
            <person name="Lee Y.H."/>
            <person name="Lumba S."/>
            <person name="McCourt P."/>
            <person name="Mortimer J.C."/>
            <person name="Mutuku J.M."/>
            <person name="Nomura T."/>
            <person name="Sasaki-Sekimoto Y."/>
            <person name="Seto Y."/>
            <person name="Wang Y."/>
            <person name="Wakatake T."/>
            <person name="Sakakibara H."/>
            <person name="Demura T."/>
            <person name="Yamaguchi S."/>
            <person name="Yoneyama K."/>
            <person name="Manabe R.I."/>
            <person name="Nelson D.C."/>
            <person name="Schulman A.H."/>
            <person name="Timko M.P."/>
            <person name="dePamphilis C.W."/>
            <person name="Choi D."/>
            <person name="Shirasu K."/>
        </authorList>
    </citation>
    <scope>NUCLEOTIDE SEQUENCE [LARGE SCALE GENOMIC DNA]</scope>
    <source>
        <strain evidence="13">cv. UVA1</strain>
    </source>
</reference>
<dbReference type="Gene3D" id="3.30.40.10">
    <property type="entry name" value="Zinc/RING finger domain, C3HC4 (zinc finger)"/>
    <property type="match status" value="1"/>
</dbReference>
<name>A0A5A7PBP0_STRAF</name>
<accession>A0A5A7PBP0</accession>
<protein>
    <recommendedName>
        <fullName evidence="3">RING-type E3 ubiquitin transferase</fullName>
        <ecNumber evidence="3">2.3.2.27</ecNumber>
    </recommendedName>
</protein>
<keyword evidence="5" id="KW-0479">Metal-binding</keyword>
<evidence type="ECO:0000313" key="12">
    <source>
        <dbReference type="EMBL" id="GER29946.1"/>
    </source>
</evidence>
<keyword evidence="13" id="KW-1185">Reference proteome</keyword>
<dbReference type="SMART" id="SM00184">
    <property type="entry name" value="RING"/>
    <property type="match status" value="1"/>
</dbReference>
<comment type="pathway">
    <text evidence="2">Protein modification; protein ubiquitination.</text>
</comment>
<evidence type="ECO:0000256" key="2">
    <source>
        <dbReference type="ARBA" id="ARBA00004906"/>
    </source>
</evidence>
<dbReference type="SUPFAM" id="SSF57850">
    <property type="entry name" value="RING/U-box"/>
    <property type="match status" value="1"/>
</dbReference>
<dbReference type="InterPro" id="IPR045191">
    <property type="entry name" value="MBR1/2-like"/>
</dbReference>
<dbReference type="GO" id="GO:0043161">
    <property type="term" value="P:proteasome-mediated ubiquitin-dependent protein catabolic process"/>
    <property type="evidence" value="ECO:0007669"/>
    <property type="project" value="UniProtKB-ARBA"/>
</dbReference>
<dbReference type="GO" id="GO:0010228">
    <property type="term" value="P:vegetative to reproductive phase transition of meristem"/>
    <property type="evidence" value="ECO:0007669"/>
    <property type="project" value="UniProtKB-ARBA"/>
</dbReference>
<dbReference type="InterPro" id="IPR001841">
    <property type="entry name" value="Znf_RING"/>
</dbReference>
<dbReference type="PANTHER" id="PTHR22937">
    <property type="entry name" value="E3 UBIQUITIN-PROTEIN LIGASE RNF165"/>
    <property type="match status" value="1"/>
</dbReference>
<dbReference type="InterPro" id="IPR013083">
    <property type="entry name" value="Znf_RING/FYVE/PHD"/>
</dbReference>
<keyword evidence="4" id="KW-0808">Transferase</keyword>
<dbReference type="PANTHER" id="PTHR22937:SF224">
    <property type="entry name" value="E3 UBIQUITIN-PROTEIN LIGASE MBR1-RELATED"/>
    <property type="match status" value="1"/>
</dbReference>
<keyword evidence="7" id="KW-0833">Ubl conjugation pathway</keyword>
<feature type="region of interest" description="Disordered" evidence="10">
    <location>
        <begin position="1"/>
        <end position="27"/>
    </location>
</feature>
<feature type="region of interest" description="Disordered" evidence="10">
    <location>
        <begin position="114"/>
        <end position="177"/>
    </location>
</feature>
<dbReference type="Pfam" id="PF13639">
    <property type="entry name" value="zf-RING_2"/>
    <property type="match status" value="1"/>
</dbReference>
<keyword evidence="8" id="KW-0862">Zinc</keyword>
<dbReference type="GO" id="GO:0061630">
    <property type="term" value="F:ubiquitin protein ligase activity"/>
    <property type="evidence" value="ECO:0007669"/>
    <property type="project" value="UniProtKB-EC"/>
</dbReference>
<feature type="compositionally biased region" description="Polar residues" evidence="10">
    <location>
        <begin position="142"/>
        <end position="169"/>
    </location>
</feature>
<comment type="catalytic activity">
    <reaction evidence="1">
        <text>S-ubiquitinyl-[E2 ubiquitin-conjugating enzyme]-L-cysteine + [acceptor protein]-L-lysine = [E2 ubiquitin-conjugating enzyme]-L-cysteine + N(6)-ubiquitinyl-[acceptor protein]-L-lysine.</text>
        <dbReference type="EC" id="2.3.2.27"/>
    </reaction>
</comment>